<accession>A0A6P2IX69</accession>
<sequence>MSAITVFAVTFAPTILVSPPLTIVAVLRALTCVLFCVAASEFASPCARAIDADTPKPPVPYDTPRLALFDSFVLRVLSVSVLLTRFTMFVARNTTSFAVTSEPWIVTFPCPACLSPVATNAAVPPAFTLLPLCCVLCSANVDLLDDEPKLSSSFASILPFGSFSACVMLPVAPTRSAMPPAAASACSAAARPSWLAPAPCAWRDTFCAASITGDFTASAKPVLFTSRTSSR</sequence>
<evidence type="ECO:0000313" key="1">
    <source>
        <dbReference type="EMBL" id="VWB35770.1"/>
    </source>
</evidence>
<dbReference type="AlphaFoldDB" id="A0A6P2IX69"/>
<evidence type="ECO:0000313" key="2">
    <source>
        <dbReference type="Proteomes" id="UP000494162"/>
    </source>
</evidence>
<proteinExistence type="predicted"/>
<name>A0A6P2IX69_9BURK</name>
<dbReference type="Proteomes" id="UP000494162">
    <property type="component" value="Unassembled WGS sequence"/>
</dbReference>
<organism evidence="1 2">
    <name type="scientific">Burkholderia pseudomultivorans</name>
    <dbReference type="NCBI Taxonomy" id="1207504"/>
    <lineage>
        <taxon>Bacteria</taxon>
        <taxon>Pseudomonadati</taxon>
        <taxon>Pseudomonadota</taxon>
        <taxon>Betaproteobacteria</taxon>
        <taxon>Burkholderiales</taxon>
        <taxon>Burkholderiaceae</taxon>
        <taxon>Burkholderia</taxon>
        <taxon>Burkholderia cepacia complex</taxon>
    </lineage>
</organism>
<gene>
    <name evidence="1" type="ORF">BPS26883_01590</name>
</gene>
<protein>
    <submittedName>
        <fullName evidence="1">Uncharacterized protein</fullName>
    </submittedName>
</protein>
<dbReference type="EMBL" id="CABVPP010000007">
    <property type="protein sequence ID" value="VWB35770.1"/>
    <property type="molecule type" value="Genomic_DNA"/>
</dbReference>
<reference evidence="1 2" key="1">
    <citation type="submission" date="2019-09" db="EMBL/GenBank/DDBJ databases">
        <authorList>
            <person name="Depoorter E."/>
        </authorList>
    </citation>
    <scope>NUCLEOTIDE SEQUENCE [LARGE SCALE GENOMIC DNA]</scope>
    <source>
        <strain evidence="1">LMG 26883</strain>
    </source>
</reference>